<evidence type="ECO:0000313" key="1">
    <source>
        <dbReference type="Proteomes" id="UP000095280"/>
    </source>
</evidence>
<accession>A0A1I8H6Z3</accession>
<organism evidence="1 2">
    <name type="scientific">Macrostomum lignano</name>
    <dbReference type="NCBI Taxonomy" id="282301"/>
    <lineage>
        <taxon>Eukaryota</taxon>
        <taxon>Metazoa</taxon>
        <taxon>Spiralia</taxon>
        <taxon>Lophotrochozoa</taxon>
        <taxon>Platyhelminthes</taxon>
        <taxon>Rhabditophora</taxon>
        <taxon>Macrostomorpha</taxon>
        <taxon>Macrostomida</taxon>
        <taxon>Macrostomidae</taxon>
        <taxon>Macrostomum</taxon>
    </lineage>
</organism>
<name>A0A1I8H6Z3_9PLAT</name>
<keyword evidence="1" id="KW-1185">Reference proteome</keyword>
<dbReference type="Proteomes" id="UP000095280">
    <property type="component" value="Unplaced"/>
</dbReference>
<dbReference type="WBParaSite" id="maker-uti_cns_0004723-snap-gene-0.2-mRNA-1">
    <property type="protein sequence ID" value="maker-uti_cns_0004723-snap-gene-0.2-mRNA-1"/>
    <property type="gene ID" value="maker-uti_cns_0004723-snap-gene-0.2"/>
</dbReference>
<reference evidence="2" key="1">
    <citation type="submission" date="2016-11" db="UniProtKB">
        <authorList>
            <consortium name="WormBaseParasite"/>
        </authorList>
    </citation>
    <scope>IDENTIFICATION</scope>
</reference>
<protein>
    <submittedName>
        <fullName evidence="2">F-box domain-containing protein</fullName>
    </submittedName>
</protein>
<evidence type="ECO:0000313" key="2">
    <source>
        <dbReference type="WBParaSite" id="maker-uti_cns_0004723-snap-gene-0.2-mRNA-1"/>
    </source>
</evidence>
<dbReference type="AlphaFoldDB" id="A0A1I8H6Z3"/>
<proteinExistence type="predicted"/>
<sequence length="211" mass="24179">YFLAAQESCDDEERKLLQNHLENIRCEEDEEDKNQPPLAELMLEFERIRCHWLWYPCRRENEIEDLDRLVAFDDVRACLIRLPTELTPHLVALFLLFLRCPQLELDQDCCSLLHRLQTAVGDQQLLASIRIHFGANSATSGRGELGGFYRAEPAPNWRDLQLFRLRPQQRNVCSIGCSGGCLNRSAVAKASSQIPAAKSTGLERLGRVRCR</sequence>